<dbReference type="RefSeq" id="WP_120191816.1">
    <property type="nucleotide sequence ID" value="NZ_RAPK01000006.1"/>
</dbReference>
<sequence length="376" mass="42445">MAKDKVERRWNKELDHYLKSVETNSSVAVDVIAQKLEADLNSPLKIGFFGSPGCGKSALMDTLIGEQKTDTGVTPGTNVTTHTWGENDSIMFVDLPGYGGLDEEHTVSEYWENFEIDSFDALLCCFETKLNQDDENFFKEAIAEGIQVIFVRTKTDTLHDEEKSKRELKRDIRQHLIYDVFGDDNVLVFTSARTKLGIDKLNFAIIDHLDTDKKAKYYRNAKAYSDLFLEEKAKAAHRVVMYYSFISAGSGAVPVPFLGAAIDIPAVMRMTNQIGRQFGITERRLRQLTSEQEDKLRMYEQLIRFMVKGSNQKIMTNWLSNNAAKEATKNFSKLVPIVGGAGLGFGLTYYTGREAIEGCREIASEILEAEIHKKRS</sequence>
<dbReference type="PANTHER" id="PTHR14143">
    <property type="entry name" value="INTERFERON-INDUCIBLE GTPASE FAMILY MEMBER"/>
    <property type="match status" value="1"/>
</dbReference>
<gene>
    <name evidence="1" type="ORF">ATL39_0627</name>
</gene>
<dbReference type="AlphaFoldDB" id="A0A419V8R8"/>
<dbReference type="Pfam" id="PF05049">
    <property type="entry name" value="IIGP"/>
    <property type="match status" value="1"/>
</dbReference>
<organism evidence="1 2">
    <name type="scientific">Sinobaca qinghaiensis</name>
    <dbReference type="NCBI Taxonomy" id="342944"/>
    <lineage>
        <taxon>Bacteria</taxon>
        <taxon>Bacillati</taxon>
        <taxon>Bacillota</taxon>
        <taxon>Bacilli</taxon>
        <taxon>Bacillales</taxon>
        <taxon>Sporolactobacillaceae</taxon>
        <taxon>Sinobaca</taxon>
    </lineage>
</organism>
<dbReference type="GO" id="GO:0016020">
    <property type="term" value="C:membrane"/>
    <property type="evidence" value="ECO:0007669"/>
    <property type="project" value="InterPro"/>
</dbReference>
<dbReference type="InterPro" id="IPR027417">
    <property type="entry name" value="P-loop_NTPase"/>
</dbReference>
<dbReference type="InterPro" id="IPR007743">
    <property type="entry name" value="Immunity-related_GTPase-like"/>
</dbReference>
<proteinExistence type="predicted"/>
<name>A0A419V8R8_9BACL</name>
<reference evidence="1 2" key="1">
    <citation type="submission" date="2018-09" db="EMBL/GenBank/DDBJ databases">
        <title>Genomic Encyclopedia of Archaeal and Bacterial Type Strains, Phase II (KMG-II): from individual species to whole genera.</title>
        <authorList>
            <person name="Goeker M."/>
        </authorList>
    </citation>
    <scope>NUCLEOTIDE SEQUENCE [LARGE SCALE GENOMIC DNA]</scope>
    <source>
        <strain evidence="1 2">DSM 17008</strain>
    </source>
</reference>
<keyword evidence="2" id="KW-1185">Reference proteome</keyword>
<dbReference type="Gene3D" id="3.40.50.300">
    <property type="entry name" value="P-loop containing nucleotide triphosphate hydrolases"/>
    <property type="match status" value="1"/>
</dbReference>
<dbReference type="Proteomes" id="UP000285120">
    <property type="component" value="Unassembled WGS sequence"/>
</dbReference>
<dbReference type="PANTHER" id="PTHR14143:SF1">
    <property type="entry name" value="IRG-TYPE G DOMAIN-CONTAINING PROTEIN"/>
    <property type="match status" value="1"/>
</dbReference>
<evidence type="ECO:0000313" key="2">
    <source>
        <dbReference type="Proteomes" id="UP000285120"/>
    </source>
</evidence>
<dbReference type="SUPFAM" id="SSF52540">
    <property type="entry name" value="P-loop containing nucleoside triphosphate hydrolases"/>
    <property type="match status" value="1"/>
</dbReference>
<dbReference type="OrthoDB" id="9255830at2"/>
<evidence type="ECO:0000313" key="1">
    <source>
        <dbReference type="EMBL" id="RKD76410.1"/>
    </source>
</evidence>
<comment type="caution">
    <text evidence="1">The sequence shown here is derived from an EMBL/GenBank/DDBJ whole genome shotgun (WGS) entry which is preliminary data.</text>
</comment>
<dbReference type="EMBL" id="RAPK01000006">
    <property type="protein sequence ID" value="RKD76410.1"/>
    <property type="molecule type" value="Genomic_DNA"/>
</dbReference>
<accession>A0A419V8R8</accession>
<dbReference type="GO" id="GO:0005525">
    <property type="term" value="F:GTP binding"/>
    <property type="evidence" value="ECO:0007669"/>
    <property type="project" value="InterPro"/>
</dbReference>
<protein>
    <submittedName>
        <fullName evidence="1">Small GTP-binding protein</fullName>
    </submittedName>
</protein>